<keyword evidence="2 5" id="KW-0812">Transmembrane</keyword>
<evidence type="ECO:0000256" key="3">
    <source>
        <dbReference type="ARBA" id="ARBA00022989"/>
    </source>
</evidence>
<feature type="transmembrane region" description="Helical" evidence="6">
    <location>
        <begin position="55"/>
        <end position="76"/>
    </location>
</feature>
<proteinExistence type="inferred from homology"/>
<feature type="transmembrane region" description="Helical" evidence="6">
    <location>
        <begin position="135"/>
        <end position="159"/>
    </location>
</feature>
<dbReference type="RefSeq" id="XP_030830785.1">
    <property type="nucleotide sequence ID" value="XM_030974925.1"/>
</dbReference>
<dbReference type="KEGG" id="spu:115920038"/>
<dbReference type="SUPFAM" id="SSF81321">
    <property type="entry name" value="Family A G protein-coupled receptor-like"/>
    <property type="match status" value="1"/>
</dbReference>
<dbReference type="AlphaFoldDB" id="A0A7M7N3L8"/>
<reference evidence="8" key="2">
    <citation type="submission" date="2021-01" db="UniProtKB">
        <authorList>
            <consortium name="EnsemblMetazoa"/>
        </authorList>
    </citation>
    <scope>IDENTIFICATION</scope>
</reference>
<dbReference type="PANTHER" id="PTHR45698:SF1">
    <property type="entry name" value="TRACE AMINE-ASSOCIATED RECEPTOR 13C-LIKE"/>
    <property type="match status" value="1"/>
</dbReference>
<feature type="domain" description="G-protein coupled receptors family 1 profile" evidence="7">
    <location>
        <begin position="34"/>
        <end position="294"/>
    </location>
</feature>
<dbReference type="CDD" id="cd00637">
    <property type="entry name" value="7tm_classA_rhodopsin-like"/>
    <property type="match status" value="1"/>
</dbReference>
<reference evidence="9" key="1">
    <citation type="submission" date="2015-02" db="EMBL/GenBank/DDBJ databases">
        <title>Genome sequencing for Strongylocentrotus purpuratus.</title>
        <authorList>
            <person name="Murali S."/>
            <person name="Liu Y."/>
            <person name="Vee V."/>
            <person name="English A."/>
            <person name="Wang M."/>
            <person name="Skinner E."/>
            <person name="Han Y."/>
            <person name="Muzny D.M."/>
            <person name="Worley K.C."/>
            <person name="Gibbs R.A."/>
        </authorList>
    </citation>
    <scope>NUCLEOTIDE SEQUENCE</scope>
</reference>
<keyword evidence="5" id="KW-0297">G-protein coupled receptor</keyword>
<evidence type="ECO:0000256" key="6">
    <source>
        <dbReference type="SAM" id="Phobius"/>
    </source>
</evidence>
<dbReference type="PANTHER" id="PTHR45698">
    <property type="entry name" value="TRACE AMINE-ASSOCIATED RECEPTOR 19N-RELATED"/>
    <property type="match status" value="1"/>
</dbReference>
<dbReference type="InterPro" id="IPR017452">
    <property type="entry name" value="GPCR_Rhodpsn_7TM"/>
</dbReference>
<dbReference type="PRINTS" id="PR00237">
    <property type="entry name" value="GPCRRHODOPSN"/>
</dbReference>
<evidence type="ECO:0000256" key="1">
    <source>
        <dbReference type="ARBA" id="ARBA00004370"/>
    </source>
</evidence>
<dbReference type="EnsemblMetazoa" id="XM_030974925">
    <property type="protein sequence ID" value="XP_030830785"/>
    <property type="gene ID" value="LOC115920038"/>
</dbReference>
<dbReference type="FunCoup" id="A0A7M7N3L8">
    <property type="interactions" value="801"/>
</dbReference>
<protein>
    <recommendedName>
        <fullName evidence="7">G-protein coupled receptors family 1 profile domain-containing protein</fullName>
    </recommendedName>
</protein>
<dbReference type="GO" id="GO:0004930">
    <property type="term" value="F:G protein-coupled receptor activity"/>
    <property type="evidence" value="ECO:0007669"/>
    <property type="project" value="UniProtKB-KW"/>
</dbReference>
<keyword evidence="5" id="KW-0807">Transducer</keyword>
<keyword evidence="3 6" id="KW-1133">Transmembrane helix</keyword>
<dbReference type="GO" id="GO:0016020">
    <property type="term" value="C:membrane"/>
    <property type="evidence" value="ECO:0007669"/>
    <property type="project" value="UniProtKB-SubCell"/>
</dbReference>
<keyword evidence="9" id="KW-1185">Reference proteome</keyword>
<evidence type="ECO:0000256" key="4">
    <source>
        <dbReference type="ARBA" id="ARBA00023136"/>
    </source>
</evidence>
<feature type="transmembrane region" description="Helical" evidence="6">
    <location>
        <begin position="96"/>
        <end position="114"/>
    </location>
</feature>
<dbReference type="PROSITE" id="PS00237">
    <property type="entry name" value="G_PROTEIN_RECEP_F1_1"/>
    <property type="match status" value="1"/>
</dbReference>
<evidence type="ECO:0000259" key="7">
    <source>
        <dbReference type="PROSITE" id="PS50262"/>
    </source>
</evidence>
<dbReference type="GeneID" id="115920038"/>
<feature type="transmembrane region" description="Helical" evidence="6">
    <location>
        <begin position="179"/>
        <end position="203"/>
    </location>
</feature>
<keyword evidence="4 6" id="KW-0472">Membrane</keyword>
<evidence type="ECO:0000256" key="5">
    <source>
        <dbReference type="RuleBase" id="RU000688"/>
    </source>
</evidence>
<feature type="transmembrane region" description="Helical" evidence="6">
    <location>
        <begin position="239"/>
        <end position="261"/>
    </location>
</feature>
<evidence type="ECO:0000256" key="2">
    <source>
        <dbReference type="ARBA" id="ARBA00022692"/>
    </source>
</evidence>
<dbReference type="InterPro" id="IPR000276">
    <property type="entry name" value="GPCR_Rhodpsn"/>
</dbReference>
<keyword evidence="5" id="KW-0675">Receptor</keyword>
<dbReference type="Proteomes" id="UP000007110">
    <property type="component" value="Unassembled WGS sequence"/>
</dbReference>
<accession>A0A7M7N3L8</accession>
<evidence type="ECO:0000313" key="9">
    <source>
        <dbReference type="Proteomes" id="UP000007110"/>
    </source>
</evidence>
<dbReference type="Gene3D" id="1.20.1070.10">
    <property type="entry name" value="Rhodopsin 7-helix transmembrane proteins"/>
    <property type="match status" value="1"/>
</dbReference>
<sequence>MVKDSSETGWAWYPMAWRWWTIAQVICAILGVFDNGVVIVIIFQRVKKNRSTDTLIGALAIADLLTSVFLFPLPWAKHVPATILGRMYCKLLYPGFALWLCITASTYLLNAICIERYIAVVYPLYFNRVFTKAKVSIAVAFVWLLAFAQCVYTFFVYIYDDEIENCNSLINTDVGRVVHAYYAFSIRLAIPVLIMVITQILIIRSLHVQSKRFQGMRGDVETNYPPSFHITARNNVIKMMLIVVCVYVITWTPNQIAYLLFNLGYISTSYRGSPLHRSLTVFAFLNSCANPIIYTSRHTEFRQALASLFTCSKPEIASLFAIKDKAKESPVAAETKTENIPQSA</sequence>
<comment type="subcellular location">
    <subcellularLocation>
        <location evidence="1">Membrane</location>
    </subcellularLocation>
</comment>
<name>A0A7M7N3L8_STRPU</name>
<dbReference type="PROSITE" id="PS50262">
    <property type="entry name" value="G_PROTEIN_RECEP_F1_2"/>
    <property type="match status" value="1"/>
</dbReference>
<evidence type="ECO:0000313" key="8">
    <source>
        <dbReference type="EnsemblMetazoa" id="XP_030830785"/>
    </source>
</evidence>
<organism evidence="8 9">
    <name type="scientific">Strongylocentrotus purpuratus</name>
    <name type="common">Purple sea urchin</name>
    <dbReference type="NCBI Taxonomy" id="7668"/>
    <lineage>
        <taxon>Eukaryota</taxon>
        <taxon>Metazoa</taxon>
        <taxon>Echinodermata</taxon>
        <taxon>Eleutherozoa</taxon>
        <taxon>Echinozoa</taxon>
        <taxon>Echinoidea</taxon>
        <taxon>Euechinoidea</taxon>
        <taxon>Echinacea</taxon>
        <taxon>Camarodonta</taxon>
        <taxon>Echinidea</taxon>
        <taxon>Strongylocentrotidae</taxon>
        <taxon>Strongylocentrotus</taxon>
    </lineage>
</organism>
<dbReference type="InParanoid" id="A0A7M7N3L8"/>
<feature type="transmembrane region" description="Helical" evidence="6">
    <location>
        <begin position="20"/>
        <end position="43"/>
    </location>
</feature>
<comment type="similarity">
    <text evidence="5">Belongs to the G-protein coupled receptor 1 family.</text>
</comment>
<dbReference type="Pfam" id="PF00001">
    <property type="entry name" value="7tm_1"/>
    <property type="match status" value="1"/>
</dbReference>
<dbReference type="SMART" id="SM01381">
    <property type="entry name" value="7TM_GPCR_Srsx"/>
    <property type="match status" value="1"/>
</dbReference>
<dbReference type="OrthoDB" id="5810838at2759"/>